<evidence type="ECO:0000259" key="12">
    <source>
        <dbReference type="Pfam" id="PF01593"/>
    </source>
</evidence>
<dbReference type="NCBIfam" id="TIGR00562">
    <property type="entry name" value="proto_IX_ox"/>
    <property type="match status" value="1"/>
</dbReference>
<comment type="cofactor">
    <cofactor evidence="11">
        <name>FAD</name>
        <dbReference type="ChEBI" id="CHEBI:57692"/>
    </cofactor>
    <text evidence="11">Binds 1 FAD per subunit.</text>
</comment>
<evidence type="ECO:0000256" key="11">
    <source>
        <dbReference type="RuleBase" id="RU367069"/>
    </source>
</evidence>
<dbReference type="EC" id="1.3.3.4" evidence="4 11"/>
<comment type="catalytic activity">
    <reaction evidence="10 11">
        <text>protoporphyrinogen IX + 3 O2 = protoporphyrin IX + 3 H2O2</text>
        <dbReference type="Rhea" id="RHEA:25576"/>
        <dbReference type="ChEBI" id="CHEBI:15379"/>
        <dbReference type="ChEBI" id="CHEBI:16240"/>
        <dbReference type="ChEBI" id="CHEBI:57306"/>
        <dbReference type="ChEBI" id="CHEBI:57307"/>
        <dbReference type="EC" id="1.3.3.4"/>
    </reaction>
</comment>
<proteinExistence type="inferred from homology"/>
<organism evidence="13 14">
    <name type="scientific">Mycoemilia scoparia</name>
    <dbReference type="NCBI Taxonomy" id="417184"/>
    <lineage>
        <taxon>Eukaryota</taxon>
        <taxon>Fungi</taxon>
        <taxon>Fungi incertae sedis</taxon>
        <taxon>Zoopagomycota</taxon>
        <taxon>Kickxellomycotina</taxon>
        <taxon>Kickxellomycetes</taxon>
        <taxon>Kickxellales</taxon>
        <taxon>Kickxellaceae</taxon>
        <taxon>Mycoemilia</taxon>
    </lineage>
</organism>
<dbReference type="GO" id="GO:0004729">
    <property type="term" value="F:oxygen-dependent protoporphyrinogen oxidase activity"/>
    <property type="evidence" value="ECO:0007669"/>
    <property type="project" value="UniProtKB-UniRule"/>
</dbReference>
<evidence type="ECO:0000256" key="7">
    <source>
        <dbReference type="ARBA" id="ARBA00023002"/>
    </source>
</evidence>
<dbReference type="GO" id="GO:0005743">
    <property type="term" value="C:mitochondrial inner membrane"/>
    <property type="evidence" value="ECO:0007669"/>
    <property type="project" value="UniProtKB-SubCell"/>
</dbReference>
<evidence type="ECO:0000256" key="8">
    <source>
        <dbReference type="ARBA" id="ARBA00023133"/>
    </source>
</evidence>
<evidence type="ECO:0000256" key="9">
    <source>
        <dbReference type="ARBA" id="ARBA00023244"/>
    </source>
</evidence>
<keyword evidence="14" id="KW-1185">Reference proteome</keyword>
<feature type="domain" description="Amine oxidase" evidence="12">
    <location>
        <begin position="15"/>
        <end position="467"/>
    </location>
</feature>
<comment type="similarity">
    <text evidence="3 11">Belongs to the protoporphyrinogen/coproporphyrinogen oxidase family. Protoporphyrinogen oxidase subfamily.</text>
</comment>
<evidence type="ECO:0000256" key="4">
    <source>
        <dbReference type="ARBA" id="ARBA00012867"/>
    </source>
</evidence>
<comment type="caution">
    <text evidence="13">The sequence shown here is derived from an EMBL/GenBank/DDBJ whole genome shotgun (WGS) entry which is preliminary data.</text>
</comment>
<dbReference type="InterPro" id="IPR050464">
    <property type="entry name" value="Zeta_carotene_desat/Oxidored"/>
</dbReference>
<keyword evidence="7 11" id="KW-0560">Oxidoreductase</keyword>
<evidence type="ECO:0000256" key="3">
    <source>
        <dbReference type="ARBA" id="ARBA00010551"/>
    </source>
</evidence>
<dbReference type="Proteomes" id="UP001150538">
    <property type="component" value="Unassembled WGS sequence"/>
</dbReference>
<reference evidence="13" key="1">
    <citation type="submission" date="2022-07" db="EMBL/GenBank/DDBJ databases">
        <title>Phylogenomic reconstructions and comparative analyses of Kickxellomycotina fungi.</title>
        <authorList>
            <person name="Reynolds N.K."/>
            <person name="Stajich J.E."/>
            <person name="Barry K."/>
            <person name="Grigoriev I.V."/>
            <person name="Crous P."/>
            <person name="Smith M.E."/>
        </authorList>
    </citation>
    <scope>NUCLEOTIDE SEQUENCE</scope>
    <source>
        <strain evidence="13">NBRC 100468</strain>
    </source>
</reference>
<keyword evidence="6 11" id="KW-0274">FAD</keyword>
<dbReference type="InterPro" id="IPR036188">
    <property type="entry name" value="FAD/NAD-bd_sf"/>
</dbReference>
<dbReference type="PANTHER" id="PTHR42923:SF3">
    <property type="entry name" value="PROTOPORPHYRINOGEN OXIDASE"/>
    <property type="match status" value="1"/>
</dbReference>
<evidence type="ECO:0000256" key="2">
    <source>
        <dbReference type="ARBA" id="ARBA00005073"/>
    </source>
</evidence>
<evidence type="ECO:0000256" key="10">
    <source>
        <dbReference type="ARBA" id="ARBA00047554"/>
    </source>
</evidence>
<name>A0A9W8DPJ6_9FUNG</name>
<evidence type="ECO:0000313" key="13">
    <source>
        <dbReference type="EMBL" id="KAJ1917404.1"/>
    </source>
</evidence>
<dbReference type="EMBL" id="JANBPU010000072">
    <property type="protein sequence ID" value="KAJ1917404.1"/>
    <property type="molecule type" value="Genomic_DNA"/>
</dbReference>
<dbReference type="GO" id="GO:0006782">
    <property type="term" value="P:protoporphyrinogen IX biosynthetic process"/>
    <property type="evidence" value="ECO:0007669"/>
    <property type="project" value="UniProtKB-UniRule"/>
</dbReference>
<dbReference type="OrthoDB" id="438553at2759"/>
<dbReference type="SUPFAM" id="SSF51905">
    <property type="entry name" value="FAD/NAD(P)-binding domain"/>
    <property type="match status" value="1"/>
</dbReference>
<dbReference type="AlphaFoldDB" id="A0A9W8DPJ6"/>
<dbReference type="InterPro" id="IPR002937">
    <property type="entry name" value="Amino_oxidase"/>
</dbReference>
<gene>
    <name evidence="13" type="primary">HEM14</name>
    <name evidence="13" type="ORF">H4219_003215</name>
</gene>
<dbReference type="InterPro" id="IPR004572">
    <property type="entry name" value="Protoporphyrinogen_oxidase"/>
</dbReference>
<dbReference type="PANTHER" id="PTHR42923">
    <property type="entry name" value="PROTOPORPHYRINOGEN OXIDASE"/>
    <property type="match status" value="1"/>
</dbReference>
<sequence>MSSPKYTITILGGGISGLSSAWHFSKQLAKATSKELKDASIVLIEASDSFGGWMDTSRKTLSDGTRVVYEKGPRTLRAGPGRDCKAVIEMIDDLGIQDKVVFASKTSPAALNKFIYYDGQLHLMPTKPQDIVKRFPAPMRCAPLGLLQDLLWPRNTPKDKSDESVHSLVSRRFGAAVDDNLVSAGMVGIHAADSKLLSSRGVMNILWQSDRMTGSAVLGMGKVNQKREQRLTERARKAYQVDEEDWKKRVAEATSESSEDLNRKAFFEKFQNSSVYSFKGGMKTLVDSLVSNLEKDPRITLLKAKRCQNLNYNDGGVFDIALDDGQVLKSDYIVSAIPTYQLNSILENSSSNLVLPEFITELPYTDVAVVGMTFKNKDIIENPGFGFLVPRSAWGELKALGVVFDSCSLPEIDDGQNICRISVMLGGTNFESRLGSDVDTVSESTLAAAAIETIRTALGINEEPLDIKININKKCIPTYKVGYIDMLEDLDKWLASNFDGKLSVVGSAYGGPAVPMCILHSKDLAAEWIQALQGTAAVSEETSGNANHESSQTAPAGARIVTGLKDILTQY</sequence>
<dbReference type="SUPFAM" id="SSF54373">
    <property type="entry name" value="FAD-linked reductases, C-terminal domain"/>
    <property type="match status" value="1"/>
</dbReference>
<comment type="subcellular location">
    <subcellularLocation>
        <location evidence="11">Mitochondrion inner membrane</location>
    </subcellularLocation>
</comment>
<dbReference type="Gene3D" id="3.50.50.60">
    <property type="entry name" value="FAD/NAD(P)-binding domain"/>
    <property type="match status" value="1"/>
</dbReference>
<evidence type="ECO:0000256" key="1">
    <source>
        <dbReference type="ARBA" id="ARBA00002600"/>
    </source>
</evidence>
<keyword evidence="8 11" id="KW-0350">Heme biosynthesis</keyword>
<keyword evidence="5 11" id="KW-0285">Flavoprotein</keyword>
<evidence type="ECO:0000313" key="14">
    <source>
        <dbReference type="Proteomes" id="UP001150538"/>
    </source>
</evidence>
<comment type="function">
    <text evidence="1 11">Catalyzes the 6-electron oxidation of protoporphyrinogen-IX to form protoporphyrin-IX.</text>
</comment>
<dbReference type="Pfam" id="PF01593">
    <property type="entry name" value="Amino_oxidase"/>
    <property type="match status" value="1"/>
</dbReference>
<evidence type="ECO:0000256" key="6">
    <source>
        <dbReference type="ARBA" id="ARBA00022827"/>
    </source>
</evidence>
<accession>A0A9W8DPJ6</accession>
<comment type="pathway">
    <text evidence="2 11">Porphyrin-containing compound metabolism; protoporphyrin-IX biosynthesis; protoporphyrin-IX from protoporphyrinogen-IX: step 1/1.</text>
</comment>
<evidence type="ECO:0000256" key="5">
    <source>
        <dbReference type="ARBA" id="ARBA00022630"/>
    </source>
</evidence>
<keyword evidence="9 11" id="KW-0627">Porphyrin biosynthesis</keyword>
<protein>
    <recommendedName>
        <fullName evidence="4 11">Protoporphyrinogen oxidase</fullName>
        <ecNumber evidence="4 11">1.3.3.4</ecNumber>
    </recommendedName>
</protein>